<dbReference type="PROSITE" id="PS50893">
    <property type="entry name" value="ABC_TRANSPORTER_2"/>
    <property type="match status" value="2"/>
</dbReference>
<keyword evidence="12" id="KW-1185">Reference proteome</keyword>
<dbReference type="SMART" id="SM00382">
    <property type="entry name" value="AAA"/>
    <property type="match status" value="2"/>
</dbReference>
<evidence type="ECO:0000256" key="8">
    <source>
        <dbReference type="ARBA" id="ARBA00023136"/>
    </source>
</evidence>
<keyword evidence="4" id="KW-0997">Cell inner membrane</keyword>
<evidence type="ECO:0000256" key="5">
    <source>
        <dbReference type="ARBA" id="ARBA00022741"/>
    </source>
</evidence>
<comment type="caution">
    <text evidence="11">The sequence shown here is derived from an EMBL/GenBank/DDBJ whole genome shotgun (WGS) entry which is preliminary data.</text>
</comment>
<keyword evidence="5" id="KW-0547">Nucleotide-binding</keyword>
<feature type="domain" description="ABC transporter" evidence="10">
    <location>
        <begin position="377"/>
        <end position="642"/>
    </location>
</feature>
<feature type="region of interest" description="Disordered" evidence="9">
    <location>
        <begin position="647"/>
        <end position="672"/>
    </location>
</feature>
<dbReference type="Pfam" id="PF00005">
    <property type="entry name" value="ABC_tran"/>
    <property type="match status" value="2"/>
</dbReference>
<proteinExistence type="predicted"/>
<protein>
    <submittedName>
        <fullName evidence="11">ABC transporter ATP-binding protein</fullName>
    </submittedName>
</protein>
<dbReference type="InterPro" id="IPR017871">
    <property type="entry name" value="ABC_transporter-like_CS"/>
</dbReference>
<keyword evidence="6 11" id="KW-0067">ATP-binding</keyword>
<evidence type="ECO:0000313" key="12">
    <source>
        <dbReference type="Proteomes" id="UP001320972"/>
    </source>
</evidence>
<dbReference type="InterPro" id="IPR003439">
    <property type="entry name" value="ABC_transporter-like_ATP-bd"/>
</dbReference>
<dbReference type="RefSeq" id="WP_338009193.1">
    <property type="nucleotide sequence ID" value="NZ_JAOPKB010000019.1"/>
</dbReference>
<dbReference type="NCBIfam" id="NF008453">
    <property type="entry name" value="PRK11308.1"/>
    <property type="match status" value="2"/>
</dbReference>
<gene>
    <name evidence="11" type="ORF">OB955_22560</name>
</gene>
<evidence type="ECO:0000313" key="11">
    <source>
        <dbReference type="EMBL" id="MCU4975475.1"/>
    </source>
</evidence>
<feature type="region of interest" description="Disordered" evidence="9">
    <location>
        <begin position="1"/>
        <end position="22"/>
    </location>
</feature>
<keyword evidence="7" id="KW-1278">Translocase</keyword>
<feature type="compositionally biased region" description="Basic and acidic residues" evidence="9">
    <location>
        <begin position="650"/>
        <end position="669"/>
    </location>
</feature>
<evidence type="ECO:0000256" key="3">
    <source>
        <dbReference type="ARBA" id="ARBA00022475"/>
    </source>
</evidence>
<dbReference type="PANTHER" id="PTHR43297">
    <property type="entry name" value="OLIGOPEPTIDE TRANSPORT ATP-BINDING PROTEIN APPD"/>
    <property type="match status" value="1"/>
</dbReference>
<dbReference type="InterPro" id="IPR003593">
    <property type="entry name" value="AAA+_ATPase"/>
</dbReference>
<dbReference type="InterPro" id="IPR050388">
    <property type="entry name" value="ABC_Ni/Peptide_Import"/>
</dbReference>
<evidence type="ECO:0000259" key="10">
    <source>
        <dbReference type="PROSITE" id="PS50893"/>
    </source>
</evidence>
<sequence length="735" mass="81848">MSGTTEENVDSESPRSVRSEGNTILEVRDATVSFEMERGESRVLNGVDLSVERDEVLGIVGESGSGKSMLANALLDAVVDPGKTSGSVRYFPPDGRDPIDVLELNDDELRTFRWEEISIVFQGAMSSFNPTMKIRDHFAETIDAHDADPEECIERAYDLLSELYLDADRVLDSYPHELSGGMQQRTLIALSLILEPDVLVMDEPTAALDLLMQRSIISLLDRLQREYDLTLVFITHDLPLVAHLADRIAVMYAFELAEIGPAEEIITNAAHPYTRMLLGSTPNLDAPVDEMRVIEGSSPDPVAPPTGCRYHPRCPISRDICAESSPEFEDVSAEHQAACFFHEEASDAVTYPIGEDNDAIETEGSSTSSRDYGEPILSLDDVTVEFEGDQSILDLFDEPEYVRAVDDVSLDVHEDDVVALVGESGCGKTTLGKTIIGVHRPESGNVTYRGQDIWEARDSHREAEISFSEIRGALQMIHQDPGSSLNPNKRVIHSLRKPLKKSQPDLERVEQERRIMAMLEYVGMSPPEDYANRYPHQLSGGEKQRVALIRALLMNPDVILADEAISALDVSLRVEMMELLLDLQGRFNTSFVFISHDLSNARYLAEKADGRIAVMYLGEIVEIGTVEQIIHDPQHPYTQALRWATPDLNPRNESEESPIRAIDIPDPKDPPSGCRFHTRCPEAREICRQVHPTNISTNGSEVACFRADPDHDYWDSPSIVNEESDDDETSMSTLD</sequence>
<evidence type="ECO:0000256" key="7">
    <source>
        <dbReference type="ARBA" id="ARBA00022967"/>
    </source>
</evidence>
<keyword evidence="8" id="KW-0472">Membrane</keyword>
<accession>A0ABT2QKN6</accession>
<dbReference type="PANTHER" id="PTHR43297:SF14">
    <property type="entry name" value="ATPASE AAA-TYPE CORE DOMAIN-CONTAINING PROTEIN"/>
    <property type="match status" value="1"/>
</dbReference>
<dbReference type="Pfam" id="PF08352">
    <property type="entry name" value="oligo_HPY"/>
    <property type="match status" value="2"/>
</dbReference>
<dbReference type="NCBIfam" id="TIGR01727">
    <property type="entry name" value="oligo_HPY"/>
    <property type="match status" value="2"/>
</dbReference>
<evidence type="ECO:0000256" key="4">
    <source>
        <dbReference type="ARBA" id="ARBA00022519"/>
    </source>
</evidence>
<dbReference type="GO" id="GO:0005524">
    <property type="term" value="F:ATP binding"/>
    <property type="evidence" value="ECO:0007669"/>
    <property type="project" value="UniProtKB-KW"/>
</dbReference>
<dbReference type="EMBL" id="JAOPKB010000019">
    <property type="protein sequence ID" value="MCU4975475.1"/>
    <property type="molecule type" value="Genomic_DNA"/>
</dbReference>
<evidence type="ECO:0000256" key="1">
    <source>
        <dbReference type="ARBA" id="ARBA00004202"/>
    </source>
</evidence>
<feature type="region of interest" description="Disordered" evidence="9">
    <location>
        <begin position="713"/>
        <end position="735"/>
    </location>
</feature>
<dbReference type="SUPFAM" id="SSF52540">
    <property type="entry name" value="P-loop containing nucleoside triphosphate hydrolases"/>
    <property type="match status" value="2"/>
</dbReference>
<dbReference type="PROSITE" id="PS00211">
    <property type="entry name" value="ABC_TRANSPORTER_1"/>
    <property type="match status" value="1"/>
</dbReference>
<name>A0ABT2QKN6_9EURY</name>
<dbReference type="Proteomes" id="UP001320972">
    <property type="component" value="Unassembled WGS sequence"/>
</dbReference>
<evidence type="ECO:0000256" key="9">
    <source>
        <dbReference type="SAM" id="MobiDB-lite"/>
    </source>
</evidence>
<evidence type="ECO:0000256" key="6">
    <source>
        <dbReference type="ARBA" id="ARBA00022840"/>
    </source>
</evidence>
<keyword evidence="3" id="KW-1003">Cell membrane</keyword>
<dbReference type="InterPro" id="IPR027417">
    <property type="entry name" value="P-loop_NTPase"/>
</dbReference>
<keyword evidence="2" id="KW-0813">Transport</keyword>
<dbReference type="CDD" id="cd03257">
    <property type="entry name" value="ABC_NikE_OppD_transporters"/>
    <property type="match status" value="2"/>
</dbReference>
<dbReference type="InterPro" id="IPR013563">
    <property type="entry name" value="Oligopep_ABC_C"/>
</dbReference>
<evidence type="ECO:0000256" key="2">
    <source>
        <dbReference type="ARBA" id="ARBA00022448"/>
    </source>
</evidence>
<reference evidence="11 12" key="1">
    <citation type="submission" date="2022-09" db="EMBL/GenBank/DDBJ databases">
        <title>Enrichment on poylsaccharides allowed isolation of novel metabolic and taxonomic groups of Haloarchaea.</title>
        <authorList>
            <person name="Sorokin D.Y."/>
            <person name="Elcheninov A.G."/>
            <person name="Khizhniak T.V."/>
            <person name="Kolganova T.V."/>
            <person name="Kublanov I.V."/>
        </authorList>
    </citation>
    <scope>NUCLEOTIDE SEQUENCE [LARGE SCALE GENOMIC DNA]</scope>
    <source>
        <strain evidence="11 12">AArc-m2/3/4</strain>
    </source>
</reference>
<dbReference type="Gene3D" id="3.40.50.300">
    <property type="entry name" value="P-loop containing nucleotide triphosphate hydrolases"/>
    <property type="match status" value="2"/>
</dbReference>
<feature type="domain" description="ABC transporter" evidence="10">
    <location>
        <begin position="27"/>
        <end position="278"/>
    </location>
</feature>
<comment type="subcellular location">
    <subcellularLocation>
        <location evidence="1">Cell membrane</location>
        <topology evidence="1">Peripheral membrane protein</topology>
    </subcellularLocation>
</comment>
<organism evidence="11 12">
    <name type="scientific">Natronoglomus mannanivorans</name>
    <dbReference type="NCBI Taxonomy" id="2979990"/>
    <lineage>
        <taxon>Archaea</taxon>
        <taxon>Methanobacteriati</taxon>
        <taxon>Methanobacteriota</taxon>
        <taxon>Stenosarchaea group</taxon>
        <taxon>Halobacteria</taxon>
        <taxon>Halobacteriales</taxon>
        <taxon>Natrialbaceae</taxon>
        <taxon>Natronoglomus</taxon>
    </lineage>
</organism>